<dbReference type="EMBL" id="QCZI01000010">
    <property type="protein sequence ID" value="PWA04846.1"/>
    <property type="molecule type" value="Genomic_DNA"/>
</dbReference>
<dbReference type="InterPro" id="IPR036514">
    <property type="entry name" value="SGNH_hydro_sf"/>
</dbReference>
<evidence type="ECO:0000313" key="1">
    <source>
        <dbReference type="EMBL" id="PWA04846.1"/>
    </source>
</evidence>
<dbReference type="GO" id="GO:0016788">
    <property type="term" value="F:hydrolase activity, acting on ester bonds"/>
    <property type="evidence" value="ECO:0007669"/>
    <property type="project" value="UniProtKB-ARBA"/>
</dbReference>
<dbReference type="Gene3D" id="3.40.50.1110">
    <property type="entry name" value="SGNH hydrolase"/>
    <property type="match status" value="1"/>
</dbReference>
<sequence>MKKFGLTILLFFIPLFILAELGDYWITQSLRKSKDKYFVVWNDLVSGNLNSKILIYGTSRARAHVNPKIVEDTLHLSTYNLGIDGYTFKMEYCRHQLVLDKNEKPSYIIQTLDYHMLGDIENLYQYEQFYPYFDNEIILKTIKTYKGLNWWDYHIPLVRYYGSTKEITSATNILLRPSHNKGNRYKGFYNVNQSWTNEFEKVKESKKGIHQKLIKEQIILFENYLADTKKRGIHIIFVYTPEHIDGQNFVSNRAEIITLYKKMAAKYDIPFIDYSSDPMCFNRDYFYNAEHLNLKGTNLFSKKLASDLKKYIKVSE</sequence>
<evidence type="ECO:0000313" key="2">
    <source>
        <dbReference type="Proteomes" id="UP000245449"/>
    </source>
</evidence>
<dbReference type="RefSeq" id="WP_116724993.1">
    <property type="nucleotide sequence ID" value="NZ_QCZI01000010.1"/>
</dbReference>
<gene>
    <name evidence="1" type="ORF">DB895_08755</name>
</gene>
<dbReference type="AlphaFoldDB" id="A0A2U1JI66"/>
<reference evidence="1 2" key="1">
    <citation type="submission" date="2018-04" db="EMBL/GenBank/DDBJ databases">
        <title>Flavobacterium sp. nov., isolated from glacier ice.</title>
        <authorList>
            <person name="Liu Q."/>
            <person name="Xin Y.-H."/>
        </authorList>
    </citation>
    <scope>NUCLEOTIDE SEQUENCE [LARGE SCALE GENOMIC DNA]</scope>
    <source>
        <strain evidence="1 2">RB1R5</strain>
    </source>
</reference>
<protein>
    <recommendedName>
        <fullName evidence="3">SGNH/GDSL hydrolase family protein</fullName>
    </recommendedName>
</protein>
<comment type="caution">
    <text evidence="1">The sequence shown here is derived from an EMBL/GenBank/DDBJ whole genome shotgun (WGS) entry which is preliminary data.</text>
</comment>
<dbReference type="OrthoDB" id="869432at2"/>
<keyword evidence="2" id="KW-1185">Reference proteome</keyword>
<proteinExistence type="predicted"/>
<evidence type="ECO:0008006" key="3">
    <source>
        <dbReference type="Google" id="ProtNLM"/>
    </source>
</evidence>
<dbReference type="SUPFAM" id="SSF52266">
    <property type="entry name" value="SGNH hydrolase"/>
    <property type="match status" value="1"/>
</dbReference>
<dbReference type="Proteomes" id="UP000245449">
    <property type="component" value="Unassembled WGS sequence"/>
</dbReference>
<name>A0A2U1JI66_9FLAO</name>
<organism evidence="1 2">
    <name type="scientific">Flavobacterium psychrotolerans</name>
    <dbReference type="NCBI Taxonomy" id="2169410"/>
    <lineage>
        <taxon>Bacteria</taxon>
        <taxon>Pseudomonadati</taxon>
        <taxon>Bacteroidota</taxon>
        <taxon>Flavobacteriia</taxon>
        <taxon>Flavobacteriales</taxon>
        <taxon>Flavobacteriaceae</taxon>
        <taxon>Flavobacterium</taxon>
    </lineage>
</organism>
<accession>A0A2U1JI66</accession>